<gene>
    <name evidence="2" type="ORF">APT59_14140</name>
</gene>
<keyword evidence="1" id="KW-1133">Transmembrane helix</keyword>
<dbReference type="EMBL" id="CP013987">
    <property type="protein sequence ID" value="ALZ85277.1"/>
    <property type="molecule type" value="Genomic_DNA"/>
</dbReference>
<evidence type="ECO:0000313" key="3">
    <source>
        <dbReference type="Proteomes" id="UP000064137"/>
    </source>
</evidence>
<dbReference type="OrthoDB" id="6058926at2"/>
<dbReference type="AlphaFoldDB" id="A0A0U4WSZ0"/>
<name>A0A0U4WSZ0_9PSED</name>
<evidence type="ECO:0000256" key="1">
    <source>
        <dbReference type="SAM" id="Phobius"/>
    </source>
</evidence>
<dbReference type="RefSeq" id="WP_059315442.1">
    <property type="nucleotide sequence ID" value="NZ_CP013987.1"/>
</dbReference>
<sequence>MFLLLLLPILVSGFLVCHKHPLYFYRLHRYEGQYLYLQSARFGLFCTLLAVSLHLGIAQLLQGRSWSWGERTFSLDYFAGLAELLRRTGTLDDPLQAAWILLVTVTALLIPTAWAALARSTIKRKYGLTEDNYRTFILAGILKDSPLDDLLMTASINRETLMLTLEERKVYVGRITTLGEPSETEGADQDVCIKPIMSGYRDKDKLWVTFTTHYADKGKDIYLTLKQSQIVSATRFDFDAYEAFRSSVSRN</sequence>
<dbReference type="KEGG" id="por:APT59_14140"/>
<organism evidence="2 3">
    <name type="scientific">Pseudomonas oryzihabitans</name>
    <dbReference type="NCBI Taxonomy" id="47885"/>
    <lineage>
        <taxon>Bacteria</taxon>
        <taxon>Pseudomonadati</taxon>
        <taxon>Pseudomonadota</taxon>
        <taxon>Gammaproteobacteria</taxon>
        <taxon>Pseudomonadales</taxon>
        <taxon>Pseudomonadaceae</taxon>
        <taxon>Pseudomonas</taxon>
    </lineage>
</organism>
<keyword evidence="1" id="KW-0472">Membrane</keyword>
<dbReference type="Proteomes" id="UP000064137">
    <property type="component" value="Chromosome"/>
</dbReference>
<evidence type="ECO:0000313" key="2">
    <source>
        <dbReference type="EMBL" id="ALZ85277.1"/>
    </source>
</evidence>
<feature type="transmembrane region" description="Helical" evidence="1">
    <location>
        <begin position="97"/>
        <end position="117"/>
    </location>
</feature>
<proteinExistence type="predicted"/>
<protein>
    <submittedName>
        <fullName evidence="2">Uncharacterized protein</fullName>
    </submittedName>
</protein>
<feature type="transmembrane region" description="Helical" evidence="1">
    <location>
        <begin position="35"/>
        <end position="56"/>
    </location>
</feature>
<reference evidence="2 3" key="1">
    <citation type="submission" date="2016-01" db="EMBL/GenBank/DDBJ databases">
        <title>Annotation of Pseudomonas oryzihabitans USDA-ARS-USMARC-56511.</title>
        <authorList>
            <person name="Harhay G.P."/>
            <person name="Harhay D.M."/>
            <person name="Smith T.P.L."/>
            <person name="Bono J.L."/>
            <person name="Heaton M.P."/>
            <person name="Clawson M.L."/>
            <person name="Chitko-Mckown C.G."/>
            <person name="Capik S.F."/>
            <person name="DeDonder K.D."/>
            <person name="Apley M.D."/>
            <person name="Lubbers B.V."/>
            <person name="White B.J."/>
            <person name="Larson R.L."/>
        </authorList>
    </citation>
    <scope>NUCLEOTIDE SEQUENCE [LARGE SCALE GENOMIC DNA]</scope>
    <source>
        <strain evidence="2 3">USDA-ARS-USMARC-56511</strain>
    </source>
</reference>
<accession>A0A0U4WSZ0</accession>
<keyword evidence="1" id="KW-0812">Transmembrane</keyword>